<evidence type="ECO:0000313" key="1">
    <source>
        <dbReference type="EMBL" id="SFF96432.1"/>
    </source>
</evidence>
<sequence length="124" mass="13390">MLEQLHRALQRRDVFASPSHRWSDPRARLLDGAVREDVLAGLSLDMPVEEHLAAVVSALDEAGKQMAERLESAGQDTKVTIEVPPGGRAKLNVSNLGALGEPKSLAWLRGRARRATPCTSGTPC</sequence>
<dbReference type="EMBL" id="FONR01000014">
    <property type="protein sequence ID" value="SFF96432.1"/>
    <property type="molecule type" value="Genomic_DNA"/>
</dbReference>
<dbReference type="AlphaFoldDB" id="A0A1I2MY64"/>
<evidence type="ECO:0000313" key="2">
    <source>
        <dbReference type="Proteomes" id="UP000181942"/>
    </source>
</evidence>
<name>A0A1I2MY64_9ACTN</name>
<organism evidence="1 2">
    <name type="scientific">Streptomyces mirabilis</name>
    <dbReference type="NCBI Taxonomy" id="68239"/>
    <lineage>
        <taxon>Bacteria</taxon>
        <taxon>Bacillati</taxon>
        <taxon>Actinomycetota</taxon>
        <taxon>Actinomycetes</taxon>
        <taxon>Kitasatosporales</taxon>
        <taxon>Streptomycetaceae</taxon>
        <taxon>Streptomyces</taxon>
    </lineage>
</organism>
<reference evidence="1 2" key="1">
    <citation type="submission" date="2016-10" db="EMBL/GenBank/DDBJ databases">
        <authorList>
            <person name="de Groot N.N."/>
        </authorList>
    </citation>
    <scope>NUCLEOTIDE SEQUENCE [LARGE SCALE GENOMIC DNA]</scope>
    <source>
        <strain evidence="1 2">OK461</strain>
    </source>
</reference>
<accession>A0A1I2MY64</accession>
<proteinExistence type="predicted"/>
<protein>
    <submittedName>
        <fullName evidence="1">Uncharacterized protein</fullName>
    </submittedName>
</protein>
<dbReference type="Proteomes" id="UP000181942">
    <property type="component" value="Unassembled WGS sequence"/>
</dbReference>
<gene>
    <name evidence="1" type="ORF">SAMN02787118_11478</name>
</gene>